<feature type="transmembrane region" description="Helical" evidence="11">
    <location>
        <begin position="25"/>
        <end position="49"/>
    </location>
</feature>
<evidence type="ECO:0000256" key="4">
    <source>
        <dbReference type="ARBA" id="ARBA00022692"/>
    </source>
</evidence>
<protein>
    <recommendedName>
        <fullName evidence="3">NADH-ubiquinone oxidoreductase chain 4L</fullName>
    </recommendedName>
    <alternativeName>
        <fullName evidence="9">NADH dehydrogenase subunit 4L</fullName>
    </alternativeName>
</protein>
<gene>
    <name evidence="12" type="primary">nad4l</name>
</gene>
<evidence type="ECO:0000256" key="6">
    <source>
        <dbReference type="ARBA" id="ARBA00022989"/>
    </source>
</evidence>
<organism evidence="12">
    <name type="scientific">Anthribidae sp. 2 ACP-2013</name>
    <dbReference type="NCBI Taxonomy" id="1434429"/>
    <lineage>
        <taxon>Eukaryota</taxon>
        <taxon>Metazoa</taxon>
        <taxon>Ecdysozoa</taxon>
        <taxon>Arthropoda</taxon>
        <taxon>Hexapoda</taxon>
        <taxon>Insecta</taxon>
        <taxon>Pterygota</taxon>
        <taxon>Neoptera</taxon>
        <taxon>Endopterygota</taxon>
        <taxon>Coleoptera</taxon>
        <taxon>Polyphaga</taxon>
        <taxon>Cucujiformia</taxon>
        <taxon>Anthribidae</taxon>
    </lineage>
</organism>
<keyword evidence="4 11" id="KW-0812">Transmembrane</keyword>
<keyword evidence="7" id="KW-0520">NAD</keyword>
<evidence type="ECO:0000256" key="9">
    <source>
        <dbReference type="ARBA" id="ARBA00031586"/>
    </source>
</evidence>
<reference evidence="12" key="1">
    <citation type="journal article" date="2015" name="Mol. Biol. Evol.">
        <title>Soup to Tree: The Phylogeny of Beetles Inferred by Mitochondrial Metagenomics of a Bornean Rainforest Sample.</title>
        <authorList>
            <person name="Crampton-Platt A."/>
            <person name="Timmermans M.J."/>
            <person name="Gimmel M.L."/>
            <person name="Kutty S.N."/>
            <person name="Cockerill T.D."/>
            <person name="Vun Khen C."/>
            <person name="Vogler A.P."/>
        </authorList>
    </citation>
    <scope>NUCLEOTIDE SEQUENCE</scope>
</reference>
<evidence type="ECO:0000256" key="11">
    <source>
        <dbReference type="SAM" id="Phobius"/>
    </source>
</evidence>
<keyword evidence="8 11" id="KW-0472">Membrane</keyword>
<dbReference type="EMBL" id="MH940183">
    <property type="protein sequence ID" value="AYR05209.1"/>
    <property type="molecule type" value="Genomic_DNA"/>
</dbReference>
<evidence type="ECO:0000256" key="10">
    <source>
        <dbReference type="ARBA" id="ARBA00049551"/>
    </source>
</evidence>
<dbReference type="Gene3D" id="1.10.287.3510">
    <property type="match status" value="1"/>
</dbReference>
<geneLocation type="mitochondrion" evidence="12"/>
<name>A0A3G3MEE4_9CUCU</name>
<keyword evidence="5" id="KW-1278">Translocase</keyword>
<proteinExistence type="inferred from homology"/>
<comment type="subcellular location">
    <subcellularLocation>
        <location evidence="1">Membrane</location>
        <topology evidence="1">Multi-pass membrane protein</topology>
    </subcellularLocation>
</comment>
<comment type="similarity">
    <text evidence="2">Belongs to the complex I subunit 4L family.</text>
</comment>
<evidence type="ECO:0000256" key="8">
    <source>
        <dbReference type="ARBA" id="ARBA00023136"/>
    </source>
</evidence>
<evidence type="ECO:0000256" key="7">
    <source>
        <dbReference type="ARBA" id="ARBA00023027"/>
    </source>
</evidence>
<accession>A0A3G3MEE4</accession>
<keyword evidence="12" id="KW-0496">Mitochondrion</keyword>
<dbReference type="InterPro" id="IPR039428">
    <property type="entry name" value="NUOK/Mnh_C1-like"/>
</dbReference>
<keyword evidence="6 11" id="KW-1133">Transmembrane helix</keyword>
<evidence type="ECO:0000256" key="1">
    <source>
        <dbReference type="ARBA" id="ARBA00004141"/>
    </source>
</evidence>
<sequence length="94" mass="11313">MLIFMLVYFMFMSGVMMFSFQRKHFLIMLLSLEFMVISLYLFYSILFSFLDNEFFFLMIFLTLSVCEGALGLSILVFLIRSFGNDFMLSFFFLW</sequence>
<evidence type="ECO:0000256" key="5">
    <source>
        <dbReference type="ARBA" id="ARBA00022967"/>
    </source>
</evidence>
<evidence type="ECO:0000256" key="3">
    <source>
        <dbReference type="ARBA" id="ARBA00016612"/>
    </source>
</evidence>
<comment type="catalytic activity">
    <reaction evidence="10">
        <text>a ubiquinone + NADH + 5 H(+)(in) = a ubiquinol + NAD(+) + 4 H(+)(out)</text>
        <dbReference type="Rhea" id="RHEA:29091"/>
        <dbReference type="Rhea" id="RHEA-COMP:9565"/>
        <dbReference type="Rhea" id="RHEA-COMP:9566"/>
        <dbReference type="ChEBI" id="CHEBI:15378"/>
        <dbReference type="ChEBI" id="CHEBI:16389"/>
        <dbReference type="ChEBI" id="CHEBI:17976"/>
        <dbReference type="ChEBI" id="CHEBI:57540"/>
        <dbReference type="ChEBI" id="CHEBI:57945"/>
        <dbReference type="EC" id="7.1.1.2"/>
    </reaction>
</comment>
<dbReference type="AlphaFoldDB" id="A0A3G3MEE4"/>
<dbReference type="Pfam" id="PF00420">
    <property type="entry name" value="Oxidored_q2"/>
    <property type="match status" value="1"/>
</dbReference>
<evidence type="ECO:0000256" key="2">
    <source>
        <dbReference type="ARBA" id="ARBA00010519"/>
    </source>
</evidence>
<reference evidence="12" key="2">
    <citation type="submission" date="2018-09" db="EMBL/GenBank/DDBJ databases">
        <authorList>
            <person name="James G."/>
        </authorList>
    </citation>
    <scope>NUCLEOTIDE SEQUENCE</scope>
</reference>
<dbReference type="GO" id="GO:0016020">
    <property type="term" value="C:membrane"/>
    <property type="evidence" value="ECO:0007669"/>
    <property type="project" value="UniProtKB-SubCell"/>
</dbReference>
<dbReference type="GO" id="GO:0008137">
    <property type="term" value="F:NADH dehydrogenase (ubiquinone) activity"/>
    <property type="evidence" value="ECO:0007669"/>
    <property type="project" value="UniProtKB-EC"/>
</dbReference>
<evidence type="ECO:0000313" key="12">
    <source>
        <dbReference type="EMBL" id="AYR05209.1"/>
    </source>
</evidence>
<feature type="transmembrane region" description="Helical" evidence="11">
    <location>
        <begin position="55"/>
        <end position="79"/>
    </location>
</feature>